<dbReference type="PANTHER" id="PTHR28581:SF1">
    <property type="entry name" value="CONSORTIN"/>
    <property type="match status" value="1"/>
</dbReference>
<dbReference type="InterPro" id="IPR054132">
    <property type="entry name" value="Consortin_N"/>
</dbReference>
<evidence type="ECO:0000256" key="1">
    <source>
        <dbReference type="SAM" id="MobiDB-lite"/>
    </source>
</evidence>
<feature type="region of interest" description="Disordered" evidence="1">
    <location>
        <begin position="117"/>
        <end position="136"/>
    </location>
</feature>
<dbReference type="Pfam" id="PF15281">
    <property type="entry name" value="Consortin_C"/>
    <property type="match status" value="1"/>
</dbReference>
<sequence>MDDRESPTNDLQVNVQDLLHANTQCLASSPDENENQLNGSKHKALKSRDKVMGIVEQDSINNNEGQDSGVCASHCQEALSDQLTRSSGTDEMLIPEICFPENKSSRKTKSCIKKVAKQKKKDAEDGNKSNANCSQKDPTQTLQALFSLLREEFEEMDSRVLPLCLHQIAETYFQDGEYEKAMKFIQLEQLYHEQLLANLSSIQQQWEKKWKAAAAGECRSLKKSAKDLNNEELDKLAELCTSHQEPLVSRSKLINEENTWTHNSFIGLIGSEDLKERGAASCDSDTETWPGIGPRTENHHREKERSKSFQLDSWHTLSERASLQIAVRKYHMEEEPCSAESRLESPTQSLGALDTFHSSCLSSRDSSEDNSLQLRGEQLPEDVSKIEAAAEKPAAECSSELMVDTLVLTDADYMLCDLISTDENVKSERNVLHSNHCHGSSVISSGQLGSSILNHQQRQPVYKNDRTVPCRTSSDISENVCSRSNMPEQATVGYAKVSEGIQETTELEEEDESEGSEDFFEQFLNGCIKVREESLKYLGTPGSSDTLSHIPNEQALYCSSEGYSLEESFSSLDELAKRIKIAETAPAEGLVSILKKRDDSEGKTLSQIQQRQSKRRVRFQEMDDTLDQEEVGGGSCILLILLCIATVFLSVGGTALYCTFGDTESPVCTDFAANVDFYCTRIIQGIEELKHWISFS</sequence>
<evidence type="ECO:0000256" key="2">
    <source>
        <dbReference type="SAM" id="Phobius"/>
    </source>
</evidence>
<evidence type="ECO:0000313" key="5">
    <source>
        <dbReference type="Proteomes" id="UP001190640"/>
    </source>
</evidence>
<dbReference type="GO" id="GO:0042998">
    <property type="term" value="P:positive regulation of Golgi to plasma membrane protein transport"/>
    <property type="evidence" value="ECO:0007669"/>
    <property type="project" value="InterPro"/>
</dbReference>
<gene>
    <name evidence="6" type="primary">CNST</name>
</gene>
<dbReference type="Pfam" id="PF22883">
    <property type="entry name" value="Consortin_N"/>
    <property type="match status" value="1"/>
</dbReference>
<keyword evidence="5" id="KW-1185">Reference proteome</keyword>
<proteinExistence type="predicted"/>
<accession>A0AA97KUM6</accession>
<dbReference type="GO" id="GO:0005802">
    <property type="term" value="C:trans-Golgi network"/>
    <property type="evidence" value="ECO:0007669"/>
    <property type="project" value="InterPro"/>
</dbReference>
<dbReference type="GO" id="GO:0030133">
    <property type="term" value="C:transport vesicle"/>
    <property type="evidence" value="ECO:0007669"/>
    <property type="project" value="TreeGrafter"/>
</dbReference>
<dbReference type="GO" id="GO:0005886">
    <property type="term" value="C:plasma membrane"/>
    <property type="evidence" value="ECO:0007669"/>
    <property type="project" value="TreeGrafter"/>
</dbReference>
<dbReference type="Proteomes" id="UP001190640">
    <property type="component" value="Chromosome 1"/>
</dbReference>
<dbReference type="InterPro" id="IPR028129">
    <property type="entry name" value="Consortin_C"/>
</dbReference>
<keyword evidence="2" id="KW-1133">Transmembrane helix</keyword>
<evidence type="ECO:0000259" key="3">
    <source>
        <dbReference type="Pfam" id="PF15281"/>
    </source>
</evidence>
<feature type="region of interest" description="Disordered" evidence="1">
    <location>
        <begin position="28"/>
        <end position="47"/>
    </location>
</feature>
<organism evidence="5 6">
    <name type="scientific">Eublepharis macularius</name>
    <name type="common">Leopard gecko</name>
    <name type="synonym">Cyrtodactylus macularius</name>
    <dbReference type="NCBI Taxonomy" id="481883"/>
    <lineage>
        <taxon>Eukaryota</taxon>
        <taxon>Metazoa</taxon>
        <taxon>Chordata</taxon>
        <taxon>Craniata</taxon>
        <taxon>Vertebrata</taxon>
        <taxon>Euteleostomi</taxon>
        <taxon>Lepidosauria</taxon>
        <taxon>Squamata</taxon>
        <taxon>Bifurcata</taxon>
        <taxon>Gekkota</taxon>
        <taxon>Eublepharidae</taxon>
        <taxon>Eublepharinae</taxon>
        <taxon>Eublepharis</taxon>
    </lineage>
</organism>
<feature type="compositionally biased region" description="Basic and acidic residues" evidence="1">
    <location>
        <begin position="296"/>
        <end position="307"/>
    </location>
</feature>
<dbReference type="CTD" id="163882"/>
<feature type="transmembrane region" description="Helical" evidence="2">
    <location>
        <begin position="637"/>
        <end position="657"/>
    </location>
</feature>
<dbReference type="AlphaFoldDB" id="A0AA97KUM6"/>
<protein>
    <submittedName>
        <fullName evidence="6">Consortin isoform X1</fullName>
    </submittedName>
</protein>
<keyword evidence="2" id="KW-0472">Membrane</keyword>
<feature type="region of interest" description="Disordered" evidence="1">
    <location>
        <begin position="279"/>
        <end position="308"/>
    </location>
</feature>
<evidence type="ECO:0000259" key="4">
    <source>
        <dbReference type="Pfam" id="PF22883"/>
    </source>
</evidence>
<dbReference type="InterPro" id="IPR042318">
    <property type="entry name" value="Consortin"/>
</dbReference>
<dbReference type="GO" id="GO:0071253">
    <property type="term" value="F:connexin binding"/>
    <property type="evidence" value="ECO:0007669"/>
    <property type="project" value="InterPro"/>
</dbReference>
<evidence type="ECO:0000313" key="6">
    <source>
        <dbReference type="RefSeq" id="XP_054831649.1"/>
    </source>
</evidence>
<dbReference type="GeneID" id="129327187"/>
<feature type="domain" description="Consortin C-terminal" evidence="3">
    <location>
        <begin position="584"/>
        <end position="694"/>
    </location>
</feature>
<reference evidence="6" key="1">
    <citation type="submission" date="2025-08" db="UniProtKB">
        <authorList>
            <consortium name="RefSeq"/>
        </authorList>
    </citation>
    <scope>IDENTIFICATION</scope>
    <source>
        <tissue evidence="6">Blood</tissue>
    </source>
</reference>
<dbReference type="RefSeq" id="XP_054831649.1">
    <property type="nucleotide sequence ID" value="XM_054975674.1"/>
</dbReference>
<name>A0AA97KUM6_EUBMA</name>
<feature type="domain" description="Consortin N-terminal" evidence="4">
    <location>
        <begin position="157"/>
        <end position="208"/>
    </location>
</feature>
<dbReference type="KEGG" id="emc:129327187"/>
<dbReference type="PANTHER" id="PTHR28581">
    <property type="entry name" value="CONSORTIN"/>
    <property type="match status" value="1"/>
</dbReference>
<keyword evidence="2" id="KW-0812">Transmembrane</keyword>